<evidence type="ECO:0000313" key="5">
    <source>
        <dbReference type="Proteomes" id="UP000828390"/>
    </source>
</evidence>
<reference evidence="4" key="1">
    <citation type="journal article" date="2019" name="bioRxiv">
        <title>The Genome of the Zebra Mussel, Dreissena polymorpha: A Resource for Invasive Species Research.</title>
        <authorList>
            <person name="McCartney M.A."/>
            <person name="Auch B."/>
            <person name="Kono T."/>
            <person name="Mallez S."/>
            <person name="Zhang Y."/>
            <person name="Obille A."/>
            <person name="Becker A."/>
            <person name="Abrahante J.E."/>
            <person name="Garbe J."/>
            <person name="Badalamenti J.P."/>
            <person name="Herman A."/>
            <person name="Mangelson H."/>
            <person name="Liachko I."/>
            <person name="Sullivan S."/>
            <person name="Sone E.D."/>
            <person name="Koren S."/>
            <person name="Silverstein K.A.T."/>
            <person name="Beckman K.B."/>
            <person name="Gohl D.M."/>
        </authorList>
    </citation>
    <scope>NUCLEOTIDE SEQUENCE</scope>
    <source>
        <strain evidence="4">Duluth1</strain>
        <tissue evidence="4">Whole animal</tissue>
    </source>
</reference>
<dbReference type="Pfam" id="PF13613">
    <property type="entry name" value="HTH_Tnp_4"/>
    <property type="match status" value="1"/>
</dbReference>
<protein>
    <recommendedName>
        <fullName evidence="3">Transposase Helix-turn-helix domain-containing protein</fullName>
    </recommendedName>
</protein>
<accession>A0A9D4KLN6</accession>
<keyword evidence="1" id="KW-0175">Coiled coil</keyword>
<evidence type="ECO:0000256" key="1">
    <source>
        <dbReference type="SAM" id="Coils"/>
    </source>
</evidence>
<reference evidence="4" key="2">
    <citation type="submission" date="2020-11" db="EMBL/GenBank/DDBJ databases">
        <authorList>
            <person name="McCartney M.A."/>
            <person name="Auch B."/>
            <person name="Kono T."/>
            <person name="Mallez S."/>
            <person name="Becker A."/>
            <person name="Gohl D.M."/>
            <person name="Silverstein K.A.T."/>
            <person name="Koren S."/>
            <person name="Bechman K.B."/>
            <person name="Herman A."/>
            <person name="Abrahante J.E."/>
            <person name="Garbe J."/>
        </authorList>
    </citation>
    <scope>NUCLEOTIDE SEQUENCE</scope>
    <source>
        <strain evidence="4">Duluth1</strain>
        <tissue evidence="4">Whole animal</tissue>
    </source>
</reference>
<feature type="region of interest" description="Disordered" evidence="2">
    <location>
        <begin position="1"/>
        <end position="34"/>
    </location>
</feature>
<dbReference type="PANTHER" id="PTHR23080:SF63">
    <property type="entry name" value="TICK TRANSPOSON"/>
    <property type="match status" value="1"/>
</dbReference>
<keyword evidence="5" id="KW-1185">Reference proteome</keyword>
<dbReference type="PANTHER" id="PTHR23080">
    <property type="entry name" value="THAP DOMAIN PROTEIN"/>
    <property type="match status" value="1"/>
</dbReference>
<sequence length="192" mass="22394">MKERKRRKLEIFAETHTKEPDVSVSEQTDDKDKDMSCQTVIDGNYLRAMDSEINALRQENETLRKNCEKNDRMFSPKDFEDNDEKVKNLTGLATFALLMILFNYLEPFLQNMDVLDKFRCLVLTLMRLRLNLSVLFLSYDFDISKASVSRIYSSVIDVMYLRMICSLARPRVITVDNANAVSKKLLPYIVLK</sequence>
<evidence type="ECO:0000256" key="2">
    <source>
        <dbReference type="SAM" id="MobiDB-lite"/>
    </source>
</evidence>
<comment type="caution">
    <text evidence="4">The sequence shown here is derived from an EMBL/GenBank/DDBJ whole genome shotgun (WGS) entry which is preliminary data.</text>
</comment>
<proteinExistence type="predicted"/>
<dbReference type="InterPro" id="IPR027805">
    <property type="entry name" value="Transposase_HTH_dom"/>
</dbReference>
<feature type="coiled-coil region" evidence="1">
    <location>
        <begin position="46"/>
        <end position="73"/>
    </location>
</feature>
<name>A0A9D4KLN6_DREPO</name>
<dbReference type="AlphaFoldDB" id="A0A9D4KLN6"/>
<dbReference type="EMBL" id="JAIWYP010000004">
    <property type="protein sequence ID" value="KAH3842168.1"/>
    <property type="molecule type" value="Genomic_DNA"/>
</dbReference>
<feature type="compositionally biased region" description="Basic and acidic residues" evidence="2">
    <location>
        <begin position="1"/>
        <end position="21"/>
    </location>
</feature>
<organism evidence="4 5">
    <name type="scientific">Dreissena polymorpha</name>
    <name type="common">Zebra mussel</name>
    <name type="synonym">Mytilus polymorpha</name>
    <dbReference type="NCBI Taxonomy" id="45954"/>
    <lineage>
        <taxon>Eukaryota</taxon>
        <taxon>Metazoa</taxon>
        <taxon>Spiralia</taxon>
        <taxon>Lophotrochozoa</taxon>
        <taxon>Mollusca</taxon>
        <taxon>Bivalvia</taxon>
        <taxon>Autobranchia</taxon>
        <taxon>Heteroconchia</taxon>
        <taxon>Euheterodonta</taxon>
        <taxon>Imparidentia</taxon>
        <taxon>Neoheterodontei</taxon>
        <taxon>Myida</taxon>
        <taxon>Dreissenoidea</taxon>
        <taxon>Dreissenidae</taxon>
        <taxon>Dreissena</taxon>
    </lineage>
</organism>
<dbReference type="Proteomes" id="UP000828390">
    <property type="component" value="Unassembled WGS sequence"/>
</dbReference>
<evidence type="ECO:0000313" key="4">
    <source>
        <dbReference type="EMBL" id="KAH3842168.1"/>
    </source>
</evidence>
<gene>
    <name evidence="4" type="ORF">DPMN_115663</name>
</gene>
<feature type="domain" description="Transposase Helix-turn-helix" evidence="3">
    <location>
        <begin position="115"/>
        <end position="163"/>
    </location>
</feature>
<evidence type="ECO:0000259" key="3">
    <source>
        <dbReference type="Pfam" id="PF13613"/>
    </source>
</evidence>